<evidence type="ECO:0000313" key="2">
    <source>
        <dbReference type="Proteomes" id="UP000199161"/>
    </source>
</evidence>
<protein>
    <submittedName>
        <fullName evidence="1">Uncharacterized protein</fullName>
    </submittedName>
</protein>
<reference evidence="2" key="1">
    <citation type="submission" date="2016-10" db="EMBL/GenBank/DDBJ databases">
        <authorList>
            <person name="Varghese N."/>
            <person name="Submissions S."/>
        </authorList>
    </citation>
    <scope>NUCLEOTIDE SEQUENCE [LARGE SCALE GENOMIC DNA]</scope>
    <source>
        <strain evidence="2">DSM 13078</strain>
    </source>
</reference>
<evidence type="ECO:0000313" key="1">
    <source>
        <dbReference type="EMBL" id="SFC75780.1"/>
    </source>
</evidence>
<dbReference type="InterPro" id="IPR053463">
    <property type="entry name" value="Brz_Regulator"/>
</dbReference>
<dbReference type="AlphaFoldDB" id="A0A1I1M297"/>
<proteinExistence type="predicted"/>
<gene>
    <name evidence="1" type="ORF">SAMN05444422_1221</name>
</gene>
<dbReference type="Proteomes" id="UP000199161">
    <property type="component" value="Unassembled WGS sequence"/>
</dbReference>
<name>A0A1I1M297_NATHA</name>
<sequence length="59" mass="6716">MMMQVTKTQEVACPKCGENSSVPAPERDVELKVSPYVAAFGNHMEIQCSNEHTFWVYYC</sequence>
<accession>A0A1I1M297</accession>
<organism evidence="1 2">
    <name type="scientific">Natronobacterium haloterrestre</name>
    <name type="common">Halobiforma haloterrestris</name>
    <dbReference type="NCBI Taxonomy" id="148448"/>
    <lineage>
        <taxon>Archaea</taxon>
        <taxon>Methanobacteriati</taxon>
        <taxon>Methanobacteriota</taxon>
        <taxon>Stenosarchaea group</taxon>
        <taxon>Halobacteria</taxon>
        <taxon>Halobacteriales</taxon>
        <taxon>Natrialbaceae</taxon>
        <taxon>Natronobacterium</taxon>
    </lineage>
</organism>
<keyword evidence="2" id="KW-1185">Reference proteome</keyword>
<dbReference type="Pfam" id="PF23454">
    <property type="entry name" value="Zn_ribbon_Brz"/>
    <property type="match status" value="1"/>
</dbReference>
<dbReference type="EMBL" id="FOKW01000022">
    <property type="protein sequence ID" value="SFC75780.1"/>
    <property type="molecule type" value="Genomic_DNA"/>
</dbReference>